<keyword evidence="3 8" id="KW-0396">Initiation factor</keyword>
<dbReference type="NCBIfam" id="TIGR00231">
    <property type="entry name" value="small_GTP"/>
    <property type="match status" value="1"/>
</dbReference>
<dbReference type="Pfam" id="PF22042">
    <property type="entry name" value="EF-G_D2"/>
    <property type="match status" value="1"/>
</dbReference>
<feature type="region of interest" description="Disordered" evidence="10">
    <location>
        <begin position="115"/>
        <end position="146"/>
    </location>
</feature>
<feature type="compositionally biased region" description="Basic and acidic residues" evidence="10">
    <location>
        <begin position="118"/>
        <end position="130"/>
    </location>
</feature>
<dbReference type="GO" id="GO:0003743">
    <property type="term" value="F:translation initiation factor activity"/>
    <property type="evidence" value="ECO:0007669"/>
    <property type="project" value="UniProtKB-UniRule"/>
</dbReference>
<evidence type="ECO:0000256" key="9">
    <source>
        <dbReference type="RuleBase" id="RU000644"/>
    </source>
</evidence>
<feature type="region of interest" description="G-domain" evidence="8">
    <location>
        <begin position="248"/>
        <end position="396"/>
    </location>
</feature>
<dbReference type="CDD" id="cd03692">
    <property type="entry name" value="mtIF2_IVc"/>
    <property type="match status" value="1"/>
</dbReference>
<protein>
    <recommendedName>
        <fullName evidence="2 8">Translation initiation factor IF-2</fullName>
    </recommendedName>
</protein>
<dbReference type="InterPro" id="IPR005225">
    <property type="entry name" value="Small_GTP-bd"/>
</dbReference>
<dbReference type="Gene3D" id="3.40.50.10050">
    <property type="entry name" value="Translation initiation factor IF- 2, domain 3"/>
    <property type="match status" value="1"/>
</dbReference>
<dbReference type="CDD" id="cd01887">
    <property type="entry name" value="IF2_eIF5B"/>
    <property type="match status" value="1"/>
</dbReference>
<feature type="binding site" evidence="8">
    <location>
        <begin position="354"/>
        <end position="357"/>
    </location>
    <ligand>
        <name>GTP</name>
        <dbReference type="ChEBI" id="CHEBI:37565"/>
    </ligand>
</feature>
<dbReference type="InterPro" id="IPR044145">
    <property type="entry name" value="IF2_II"/>
</dbReference>
<sequence>MPEESNGSEKPKKKEVLDLLEDKSKIASRRQRRRAQLEQEEAAEEERKRNSVEEQKKNALDLFSDDKPKKKRGGAARKANVLPPISKLKEEEAKKAEAASSSDTLAAVLASAGIAPGAEKKTDEPAEKDAPAPAAEKAAEVAPVEESAAAGDEKLISLKPPVVIKDLAAAMGLKPLYLIKDLMEMDVFANPDQSIEPDVAAKLCEKHGFAFEREKREKGGGVHKVEEVIEEPEAPKEEPKEQLHLRAPIITFMGHVDHGKTSLIDRIRDAKVVAGEAGGITQHIGAYSVDHNGSKITFLDTPGHAIFTEMRARGAGVTDIVVLVVAADDGIMPQTEEAINHAKAAGVEIIVAINKMDLPAANPDRIKAQLQERDLSPEDWGGTTICVPVSAQTGEGIDELLDMMALQAEVLELQANPKANARATVIEARLEQGRGATATVIVDSGTLRPGMPFICGPYNGKIKSLINDRGEKVKEAGPAMPVEVLGFSETPHVGDELVEMKSDRDAKKLSAERLEEARRQKLESPKRTRLEDIFSNIQDTSQKKRLKVLLKGDVQGSVEAICNALGDIKSDKIDLDIIHSGAGPISENDVLLASASDAIVLGFSTKLESSAVRVAKREGVQVKIFSIVYELIDQVKDAMLGMLDQETRENVVGHAEVKQVFKSKKGKAAGCLVIDGKMDRTGHARLLRDGMVVYDGDLGTLRRFQDDVKEVKTGVECGIRLGDYNDYEVGDIIECYHLEKLKQSL</sequence>
<reference evidence="11 12" key="1">
    <citation type="submission" date="2020-12" db="EMBL/GenBank/DDBJ databases">
        <title>Sulforoseuscoccus oceanibium gen. nov., sp. nov., a representative of the phylum Verrucomicrobia with special cytoplasmic membrane, and proposal of Sulforoseuscoccusaceae fam. nov.</title>
        <authorList>
            <person name="Xi F."/>
        </authorList>
    </citation>
    <scope>NUCLEOTIDE SEQUENCE [LARGE SCALE GENOMIC DNA]</scope>
    <source>
        <strain evidence="11 12">T37</strain>
    </source>
</reference>
<dbReference type="EMBL" id="CP066776">
    <property type="protein sequence ID" value="QQL44176.1"/>
    <property type="molecule type" value="Genomic_DNA"/>
</dbReference>
<feature type="compositionally biased region" description="Basic and acidic residues" evidence="10">
    <location>
        <begin position="7"/>
        <end position="25"/>
    </location>
</feature>
<keyword evidence="6 8" id="KW-0342">GTP-binding</keyword>
<dbReference type="SUPFAM" id="SSF52156">
    <property type="entry name" value="Initiation factor IF2/eIF5b, domain 3"/>
    <property type="match status" value="1"/>
</dbReference>
<dbReference type="NCBIfam" id="TIGR00487">
    <property type="entry name" value="IF-2"/>
    <property type="match status" value="1"/>
</dbReference>
<dbReference type="GO" id="GO:0005737">
    <property type="term" value="C:cytoplasm"/>
    <property type="evidence" value="ECO:0007669"/>
    <property type="project" value="UniProtKB-SubCell"/>
</dbReference>
<dbReference type="InterPro" id="IPR015760">
    <property type="entry name" value="TIF_IF2"/>
</dbReference>
<proteinExistence type="inferred from homology"/>
<evidence type="ECO:0000256" key="5">
    <source>
        <dbReference type="ARBA" id="ARBA00022917"/>
    </source>
</evidence>
<feature type="compositionally biased region" description="Low complexity" evidence="10">
    <location>
        <begin position="131"/>
        <end position="146"/>
    </location>
</feature>
<dbReference type="InterPro" id="IPR023115">
    <property type="entry name" value="TIF_IF2_dom3"/>
</dbReference>
<dbReference type="FunFam" id="3.40.50.300:FF:000019">
    <property type="entry name" value="Translation initiation factor IF-2"/>
    <property type="match status" value="1"/>
</dbReference>
<dbReference type="FunFam" id="2.40.30.10:FF:000008">
    <property type="entry name" value="Translation initiation factor IF-2"/>
    <property type="match status" value="1"/>
</dbReference>
<feature type="binding site" evidence="8">
    <location>
        <begin position="254"/>
        <end position="261"/>
    </location>
    <ligand>
        <name>GTP</name>
        <dbReference type="ChEBI" id="CHEBI:37565"/>
    </ligand>
</feature>
<dbReference type="KEGG" id="soa:G3M56_009745"/>
<dbReference type="Pfam" id="PF04760">
    <property type="entry name" value="IF2_N"/>
    <property type="match status" value="1"/>
</dbReference>
<evidence type="ECO:0000256" key="7">
    <source>
        <dbReference type="ARBA" id="ARBA00025162"/>
    </source>
</evidence>
<evidence type="ECO:0000256" key="3">
    <source>
        <dbReference type="ARBA" id="ARBA00022540"/>
    </source>
</evidence>
<comment type="function">
    <text evidence="7 8 9">One of the essential components for the initiation of protein synthesis. Protects formylmethionyl-tRNA from spontaneous hydrolysis and promotes its binding to the 30S ribosomal subunits. Also involved in the hydrolysis of GTP during the formation of the 70S ribosomal complex.</text>
</comment>
<dbReference type="InterPro" id="IPR006847">
    <property type="entry name" value="IF2_N"/>
</dbReference>
<dbReference type="Pfam" id="PF00009">
    <property type="entry name" value="GTP_EFTU"/>
    <property type="match status" value="1"/>
</dbReference>
<evidence type="ECO:0000256" key="2">
    <source>
        <dbReference type="ARBA" id="ARBA00020675"/>
    </source>
</evidence>
<dbReference type="SUPFAM" id="SSF50447">
    <property type="entry name" value="Translation proteins"/>
    <property type="match status" value="2"/>
</dbReference>
<dbReference type="PANTHER" id="PTHR43381">
    <property type="entry name" value="TRANSLATION INITIATION FACTOR IF-2-RELATED"/>
    <property type="match status" value="1"/>
</dbReference>
<evidence type="ECO:0000313" key="11">
    <source>
        <dbReference type="EMBL" id="QQL44176.1"/>
    </source>
</evidence>
<comment type="subcellular location">
    <subcellularLocation>
        <location evidence="8">Cytoplasm</location>
    </subcellularLocation>
</comment>
<dbReference type="InterPro" id="IPR000178">
    <property type="entry name" value="TF_IF2_bacterial-like"/>
</dbReference>
<dbReference type="Proteomes" id="UP000475117">
    <property type="component" value="Chromosome"/>
</dbReference>
<dbReference type="FunFam" id="2.40.30.10:FF:000054">
    <property type="entry name" value="Translation initiation factor IF-2"/>
    <property type="match status" value="1"/>
</dbReference>
<dbReference type="InterPro" id="IPR036925">
    <property type="entry name" value="TIF_IF2_dom3_sf"/>
</dbReference>
<dbReference type="GO" id="GO:0005525">
    <property type="term" value="F:GTP binding"/>
    <property type="evidence" value="ECO:0007669"/>
    <property type="project" value="UniProtKB-KW"/>
</dbReference>
<keyword evidence="8" id="KW-0963">Cytoplasm</keyword>
<dbReference type="Gene3D" id="3.40.50.300">
    <property type="entry name" value="P-loop containing nucleotide triphosphate hydrolases"/>
    <property type="match status" value="1"/>
</dbReference>
<dbReference type="RefSeq" id="WP_164362471.1">
    <property type="nucleotide sequence ID" value="NZ_CP066776.1"/>
</dbReference>
<dbReference type="PROSITE" id="PS51722">
    <property type="entry name" value="G_TR_2"/>
    <property type="match status" value="1"/>
</dbReference>
<gene>
    <name evidence="8 11" type="primary">infB</name>
    <name evidence="11" type="ORF">G3M56_009745</name>
</gene>
<evidence type="ECO:0000256" key="4">
    <source>
        <dbReference type="ARBA" id="ARBA00022741"/>
    </source>
</evidence>
<dbReference type="CDD" id="cd03702">
    <property type="entry name" value="IF2_mtIF2_II"/>
    <property type="match status" value="1"/>
</dbReference>
<dbReference type="PANTHER" id="PTHR43381:SF4">
    <property type="entry name" value="EUKARYOTIC TRANSLATION INITIATION FACTOR 5B"/>
    <property type="match status" value="1"/>
</dbReference>
<dbReference type="InterPro" id="IPR027417">
    <property type="entry name" value="P-loop_NTPase"/>
</dbReference>
<comment type="similarity">
    <text evidence="1 8 9">Belongs to the TRAFAC class translation factor GTPase superfamily. Classic translation factor GTPase family. IF-2 subfamily.</text>
</comment>
<keyword evidence="5 8" id="KW-0648">Protein biosynthesis</keyword>
<keyword evidence="12" id="KW-1185">Reference proteome</keyword>
<evidence type="ECO:0000256" key="10">
    <source>
        <dbReference type="SAM" id="MobiDB-lite"/>
    </source>
</evidence>
<accession>A0A6B3L266</accession>
<dbReference type="InterPro" id="IPR009000">
    <property type="entry name" value="Transl_B-barrel_sf"/>
</dbReference>
<evidence type="ECO:0000256" key="1">
    <source>
        <dbReference type="ARBA" id="ARBA00007733"/>
    </source>
</evidence>
<dbReference type="GO" id="GO:0003924">
    <property type="term" value="F:GTPase activity"/>
    <property type="evidence" value="ECO:0007669"/>
    <property type="project" value="UniProtKB-UniRule"/>
</dbReference>
<evidence type="ECO:0000256" key="6">
    <source>
        <dbReference type="ARBA" id="ARBA00023134"/>
    </source>
</evidence>
<dbReference type="Pfam" id="PF11987">
    <property type="entry name" value="IF-2"/>
    <property type="match status" value="1"/>
</dbReference>
<name>A0A6B3L266_9BACT</name>
<dbReference type="Gene3D" id="2.40.30.10">
    <property type="entry name" value="Translation factors"/>
    <property type="match status" value="2"/>
</dbReference>
<evidence type="ECO:0000256" key="8">
    <source>
        <dbReference type="HAMAP-Rule" id="MF_00100"/>
    </source>
</evidence>
<feature type="binding site" evidence="8">
    <location>
        <begin position="300"/>
        <end position="304"/>
    </location>
    <ligand>
        <name>GTP</name>
        <dbReference type="ChEBI" id="CHEBI:37565"/>
    </ligand>
</feature>
<dbReference type="FunFam" id="3.40.50.10050:FF:000001">
    <property type="entry name" value="Translation initiation factor IF-2"/>
    <property type="match status" value="1"/>
</dbReference>
<feature type="region of interest" description="Disordered" evidence="10">
    <location>
        <begin position="1"/>
        <end position="103"/>
    </location>
</feature>
<evidence type="ECO:0000313" key="12">
    <source>
        <dbReference type="Proteomes" id="UP000475117"/>
    </source>
</evidence>
<dbReference type="InterPro" id="IPR000795">
    <property type="entry name" value="T_Tr_GTP-bd_dom"/>
</dbReference>
<dbReference type="InterPro" id="IPR053905">
    <property type="entry name" value="EF-G-like_DII"/>
</dbReference>
<dbReference type="SUPFAM" id="SSF52540">
    <property type="entry name" value="P-loop containing nucleoside triphosphate hydrolases"/>
    <property type="match status" value="1"/>
</dbReference>
<organism evidence="11 12">
    <name type="scientific">Sulfuriroseicoccus oceanibius</name>
    <dbReference type="NCBI Taxonomy" id="2707525"/>
    <lineage>
        <taxon>Bacteria</taxon>
        <taxon>Pseudomonadati</taxon>
        <taxon>Verrucomicrobiota</taxon>
        <taxon>Verrucomicrobiia</taxon>
        <taxon>Verrucomicrobiales</taxon>
        <taxon>Verrucomicrobiaceae</taxon>
        <taxon>Sulfuriroseicoccus</taxon>
    </lineage>
</organism>
<feature type="compositionally biased region" description="Basic and acidic residues" evidence="10">
    <location>
        <begin position="45"/>
        <end position="68"/>
    </location>
</feature>
<feature type="compositionally biased region" description="Basic and acidic residues" evidence="10">
    <location>
        <begin position="87"/>
        <end position="97"/>
    </location>
</feature>
<keyword evidence="4 8" id="KW-0547">Nucleotide-binding</keyword>
<dbReference type="HAMAP" id="MF_00100_B">
    <property type="entry name" value="IF_2_B"/>
    <property type="match status" value="1"/>
</dbReference>
<dbReference type="AlphaFoldDB" id="A0A6B3L266"/>